<keyword evidence="2" id="KW-1185">Reference proteome</keyword>
<proteinExistence type="predicted"/>
<comment type="caution">
    <text evidence="1">The sequence shown here is derived from an EMBL/GenBank/DDBJ whole genome shotgun (WGS) entry which is preliminary data.</text>
</comment>
<organism evidence="1 2">
    <name type="scientific">Kitasatospora atroaurantiaca</name>
    <dbReference type="NCBI Taxonomy" id="285545"/>
    <lineage>
        <taxon>Bacteria</taxon>
        <taxon>Bacillati</taxon>
        <taxon>Actinomycetota</taxon>
        <taxon>Actinomycetes</taxon>
        <taxon>Kitasatosporales</taxon>
        <taxon>Streptomycetaceae</taxon>
        <taxon>Kitasatospora</taxon>
    </lineage>
</organism>
<evidence type="ECO:0008006" key="3">
    <source>
        <dbReference type="Google" id="ProtNLM"/>
    </source>
</evidence>
<dbReference type="AlphaFoldDB" id="A0A561F180"/>
<sequence>MDEAAQNQAAAAAPGVVRNEISVGTAVSMSVVQAGLVMGGIHYHFEFPSNLSTPPQLPPPPESFALPDGLLTEAQAEEAYEAACRLEMEWSDGDGTENLPRIEQLHRLAAGAGNADAMARLGLIAEGRMRARLRGEMPEEPSAAELETAMHWYMRSAQLGSTFGALFLGTLFEERLGNPTEALKWYKKAADAGHQTARSRYDGLQKRLSLGLGALAGRKQFDDGKHRATARREPMGEKPVNAQSAFEHWIEQEWQGNEASAFAACLFELADACGGPHGEWGTLTENEQAVILGHFSTLQPTRVALPAVAFEYQESIGDGNLRAFAARLSADPRTAASAQELAPVWCQKMRENRVGSQELTYTIELDFQDYDWMKSLLDSLAEQMQENPPAGSRLPEYLLDLKMISRELAKGRNRAVPAVSGDNRWEFFVILTPEYMEVLKAHSAQYSEDRGAPADFQAFWKRVDDALNSAPSTPFP</sequence>
<dbReference type="Gene3D" id="1.25.40.10">
    <property type="entry name" value="Tetratricopeptide repeat domain"/>
    <property type="match status" value="1"/>
</dbReference>
<protein>
    <recommendedName>
        <fullName evidence="3">TPR repeat protein</fullName>
    </recommendedName>
</protein>
<accession>A0A561F180</accession>
<dbReference type="Proteomes" id="UP000318416">
    <property type="component" value="Unassembled WGS sequence"/>
</dbReference>
<evidence type="ECO:0000313" key="1">
    <source>
        <dbReference type="EMBL" id="TWE21625.1"/>
    </source>
</evidence>
<dbReference type="SUPFAM" id="SSF81901">
    <property type="entry name" value="HCP-like"/>
    <property type="match status" value="1"/>
</dbReference>
<dbReference type="EMBL" id="VIVR01000001">
    <property type="protein sequence ID" value="TWE21625.1"/>
    <property type="molecule type" value="Genomic_DNA"/>
</dbReference>
<reference evidence="1 2" key="1">
    <citation type="submission" date="2019-06" db="EMBL/GenBank/DDBJ databases">
        <title>Sequencing the genomes of 1000 actinobacteria strains.</title>
        <authorList>
            <person name="Klenk H.-P."/>
        </authorList>
    </citation>
    <scope>NUCLEOTIDE SEQUENCE [LARGE SCALE GENOMIC DNA]</scope>
    <source>
        <strain evidence="1 2">DSM 41649</strain>
    </source>
</reference>
<gene>
    <name evidence="1" type="ORF">FB465_6819</name>
</gene>
<dbReference type="OrthoDB" id="3542505at2"/>
<name>A0A561F180_9ACTN</name>
<evidence type="ECO:0000313" key="2">
    <source>
        <dbReference type="Proteomes" id="UP000318416"/>
    </source>
</evidence>
<dbReference type="RefSeq" id="WP_145796659.1">
    <property type="nucleotide sequence ID" value="NZ_BAAABR010000039.1"/>
</dbReference>
<dbReference type="InterPro" id="IPR011990">
    <property type="entry name" value="TPR-like_helical_dom_sf"/>
</dbReference>